<dbReference type="Gene3D" id="3.10.580.10">
    <property type="entry name" value="CBS-domain"/>
    <property type="match status" value="2"/>
</dbReference>
<keyword evidence="7" id="KW-1185">Reference proteome</keyword>
<dbReference type="VEuPathDB" id="FungiDB:KRP22_11732"/>
<dbReference type="Pfam" id="PF00571">
    <property type="entry name" value="CBS"/>
    <property type="match status" value="4"/>
</dbReference>
<feature type="domain" description="CBS" evidence="5">
    <location>
        <begin position="936"/>
        <end position="996"/>
    </location>
</feature>
<dbReference type="InterPro" id="IPR021122">
    <property type="entry name" value="RNA_ligase_dom_REL/Rnl2"/>
</dbReference>
<organism evidence="6 7">
    <name type="scientific">Phytophthora ramorum</name>
    <name type="common">Sudden oak death agent</name>
    <dbReference type="NCBI Taxonomy" id="164328"/>
    <lineage>
        <taxon>Eukaryota</taxon>
        <taxon>Sar</taxon>
        <taxon>Stramenopiles</taxon>
        <taxon>Oomycota</taxon>
        <taxon>Peronosporomycetes</taxon>
        <taxon>Peronosporales</taxon>
        <taxon>Peronosporaceae</taxon>
        <taxon>Phytophthora</taxon>
    </lineage>
</organism>
<keyword evidence="1" id="KW-0378">Hydrolase</keyword>
<dbReference type="HOGENOM" id="CLU_005567_0_0_1"/>
<dbReference type="Pfam" id="PF13671">
    <property type="entry name" value="AAA_33"/>
    <property type="match status" value="1"/>
</dbReference>
<reference evidence="7" key="1">
    <citation type="journal article" date="2006" name="Science">
        <title>Phytophthora genome sequences uncover evolutionary origins and mechanisms of pathogenesis.</title>
        <authorList>
            <person name="Tyler B.M."/>
            <person name="Tripathy S."/>
            <person name="Zhang X."/>
            <person name="Dehal P."/>
            <person name="Jiang R.H."/>
            <person name="Aerts A."/>
            <person name="Arredondo F.D."/>
            <person name="Baxter L."/>
            <person name="Bensasson D."/>
            <person name="Beynon J.L."/>
            <person name="Chapman J."/>
            <person name="Damasceno C.M."/>
            <person name="Dorrance A.E."/>
            <person name="Dou D."/>
            <person name="Dickerman A.W."/>
            <person name="Dubchak I.L."/>
            <person name="Garbelotto M."/>
            <person name="Gijzen M."/>
            <person name="Gordon S.G."/>
            <person name="Govers F."/>
            <person name="Grunwald N.J."/>
            <person name="Huang W."/>
            <person name="Ivors K.L."/>
            <person name="Jones R.W."/>
            <person name="Kamoun S."/>
            <person name="Krampis K."/>
            <person name="Lamour K.H."/>
            <person name="Lee M.K."/>
            <person name="McDonald W.H."/>
            <person name="Medina M."/>
            <person name="Meijer H.J."/>
            <person name="Nordberg E.K."/>
            <person name="Maclean D.J."/>
            <person name="Ospina-Giraldo M.D."/>
            <person name="Morris P.F."/>
            <person name="Phuntumart V."/>
            <person name="Putnam N.H."/>
            <person name="Rash S."/>
            <person name="Rose J.K."/>
            <person name="Sakihama Y."/>
            <person name="Salamov A.A."/>
            <person name="Savidor A."/>
            <person name="Scheuring C.F."/>
            <person name="Smith B.M."/>
            <person name="Sobral B.W."/>
            <person name="Terry A."/>
            <person name="Torto-Alalibo T.A."/>
            <person name="Win J."/>
            <person name="Xu Z."/>
            <person name="Zhang H."/>
            <person name="Grigoriev I.V."/>
            <person name="Rokhsar D.S."/>
            <person name="Boore J.L."/>
        </authorList>
    </citation>
    <scope>NUCLEOTIDE SEQUENCE [LARGE SCALE GENOMIC DNA]</scope>
    <source>
        <strain evidence="7">Pr102</strain>
    </source>
</reference>
<dbReference type="Gene3D" id="3.40.50.300">
    <property type="entry name" value="P-loop containing nucleotide triphosphate hydrolases"/>
    <property type="match status" value="1"/>
</dbReference>
<feature type="compositionally biased region" description="Basic and acidic residues" evidence="3">
    <location>
        <begin position="1085"/>
        <end position="1099"/>
    </location>
</feature>
<feature type="domain" description="CBS" evidence="5">
    <location>
        <begin position="1213"/>
        <end position="1275"/>
    </location>
</feature>
<feature type="domain" description="Tyrosine specific protein phosphatases" evidence="4">
    <location>
        <begin position="290"/>
        <end position="369"/>
    </location>
</feature>
<dbReference type="Proteomes" id="UP000005238">
    <property type="component" value="Unassembled WGS sequence"/>
</dbReference>
<evidence type="ECO:0000313" key="6">
    <source>
        <dbReference type="EnsemblProtists" id="Phyra80640"/>
    </source>
</evidence>
<evidence type="ECO:0008006" key="8">
    <source>
        <dbReference type="Google" id="ProtNLM"/>
    </source>
</evidence>
<dbReference type="InterPro" id="IPR027417">
    <property type="entry name" value="P-loop_NTPase"/>
</dbReference>
<feature type="domain" description="CBS" evidence="5">
    <location>
        <begin position="1003"/>
        <end position="1075"/>
    </location>
</feature>
<name>H3GTY3_PHYRM</name>
<dbReference type="OMA" id="VASCARW"/>
<evidence type="ECO:0000256" key="3">
    <source>
        <dbReference type="SAM" id="MobiDB-lite"/>
    </source>
</evidence>
<evidence type="ECO:0000256" key="2">
    <source>
        <dbReference type="PROSITE-ProRule" id="PRU00703"/>
    </source>
</evidence>
<dbReference type="EMBL" id="DS566048">
    <property type="status" value="NOT_ANNOTATED_CDS"/>
    <property type="molecule type" value="Genomic_DNA"/>
</dbReference>
<feature type="region of interest" description="Disordered" evidence="3">
    <location>
        <begin position="1073"/>
        <end position="1124"/>
    </location>
</feature>
<dbReference type="InterPro" id="IPR046342">
    <property type="entry name" value="CBS_dom_sf"/>
</dbReference>
<dbReference type="EnsemblProtists" id="Phyra80640">
    <property type="protein sequence ID" value="Phyra80640"/>
    <property type="gene ID" value="Phyra80640"/>
</dbReference>
<dbReference type="PROSITE" id="PS50056">
    <property type="entry name" value="TYR_PHOSPHATASE_2"/>
    <property type="match status" value="1"/>
</dbReference>
<dbReference type="SUPFAM" id="SSF52799">
    <property type="entry name" value="(Phosphotyrosine protein) phosphatases II"/>
    <property type="match status" value="1"/>
</dbReference>
<feature type="compositionally biased region" description="Low complexity" evidence="3">
    <location>
        <begin position="1100"/>
        <end position="1110"/>
    </location>
</feature>
<feature type="compositionally biased region" description="Basic and acidic residues" evidence="3">
    <location>
        <begin position="1337"/>
        <end position="1364"/>
    </location>
</feature>
<sequence length="1364" mass="150038">MDRVQRYRGCLALRFAADSLVKREIRMMLGLDSRQSRFAMLPEDEWHMTLVTKDELRELSSDAVQEAMESLPTRCFAIGLGGGDGATQDLNPSGVYLVVCVWPKAQTFRAKHGLPLKDFHVSVSTANRHDIDKTSGALLSDSCLEILDKSALEALSRQVLLEHKPERALEIATLLCSRFGGETTRGWVRLADAALLAGRSPIQYTLPRFFRWIVPFHLAAMSTPRNQEDIRCLCYSLHVRHVVTLTEEEPLPAAWFDGLPNIKNTFLPVANYHAPSIPQIDMFMRLCCIGSPAKAPVLVHCGGGKGRAGTMIACYLVAFGFHPSPAELSQNDGVAKSESWFQPAMTALEAIQALRAMRPGSIETKEQEEAVSTYCSLLWKRRGVFPTEPQQPTPSRPEVMGKPIAATDLLVLCGIPGSGKSSFRQALVKRNTASHAAPTTVRANNSLYQPWTEIHSDEIGRKGCERSIGQGSTRRVILDRCNGVAADRLKFLSLAATWSKHATAVVFDIPTKLCEARAMQRPDHPTLPPGRRVGLAVHQHSSTFEFPQLSEGFQTVIRVTSVEAALELVDLLSPPLPLLKFPRTTHLLNLGAATSDDLISDIDSLSVSADEITTIVITEKLDGANMGLSLSADGAIVVQNRSHVVSSETHRQFRDLNNFLHVHRAVLYEILHQDPLFPGRFILYGEWLAATHSIAYSRLGSLFYAFDLYDRESGQFWDRSSLQELLAVSAASCPGLKSIQLVPKLWEGRMLPPRDELVTMAQQRRSQFYNGPVEGVYIKWERLGRVNERSKIVRSDFMAGDAHWMTVYIHKRASSITRRSLSKRVMLSRVLRARGALVRASSSVLTASAAPSRSAAVRRQLLAASCLRWNTSTATPTLASAAKKEADSGPVSEVTDPADSVKIDLGTVGAEDAKILTIADVLNAREQELATNKALFDFEEWESIIGTETVHDAVLTMVERNIGSLIVTEEKEGIVGIVTERDILKKISPRTVLNEEKFVHDVMSSHIMCIHPSTTVIDALATMTKENIRHLAVVSGDMTSAVKRGSVQEEDMRCVLSITDIVRAYAEFEASKNPVTAESAVETEAQSKKETDKSTETKPTDAAAAPSTEAAKAEKTEVAPDAAAATTPATPVVTAATLLKKKHKNIKLILNTRPEDNVTVADAVEEMARRDFGAVLVVDKEQRVLGIFTERDYIRKVLFELKDPTKVLVTDVMSSVGSLLQIEDPLEKCWDLAATSNCRHFPVIGVMRQDREKELAGILSIKDIVREISKDHHATPGFRLMEFLKSKMEPKRVEPKPEPKVEPTPEPKVEAAATPAPTVAKDAKVVASSDATASPVKEVKEETPVKGADTDAQTKKSVEEPVKL</sequence>
<feature type="region of interest" description="Disordered" evidence="3">
    <location>
        <begin position="1289"/>
        <end position="1364"/>
    </location>
</feature>
<dbReference type="VEuPathDB" id="FungiDB:KRP23_11031"/>
<dbReference type="InterPro" id="IPR000644">
    <property type="entry name" value="CBS_dom"/>
</dbReference>
<evidence type="ECO:0000259" key="4">
    <source>
        <dbReference type="PROSITE" id="PS50056"/>
    </source>
</evidence>
<dbReference type="InterPro" id="IPR003595">
    <property type="entry name" value="Tyr_Pase_cat"/>
</dbReference>
<dbReference type="PANTHER" id="PTHR43883">
    <property type="entry name" value="SLR0207 PROTEIN"/>
    <property type="match status" value="1"/>
</dbReference>
<keyword evidence="2" id="KW-0129">CBS domain</keyword>
<dbReference type="PANTHER" id="PTHR43883:SF1">
    <property type="entry name" value="GLUCONOKINASE"/>
    <property type="match status" value="1"/>
</dbReference>
<dbReference type="SUPFAM" id="SSF56091">
    <property type="entry name" value="DNA ligase/mRNA capping enzyme, catalytic domain"/>
    <property type="match status" value="1"/>
</dbReference>
<dbReference type="InterPro" id="IPR054498">
    <property type="entry name" value="2H-SAK"/>
</dbReference>
<dbReference type="Gene3D" id="3.30.470.30">
    <property type="entry name" value="DNA ligase/mRNA capping enzyme"/>
    <property type="match status" value="1"/>
</dbReference>
<evidence type="ECO:0000256" key="1">
    <source>
        <dbReference type="ARBA" id="ARBA00022801"/>
    </source>
</evidence>
<dbReference type="InterPro" id="IPR029021">
    <property type="entry name" value="Prot-tyrosine_phosphatase-like"/>
</dbReference>
<dbReference type="SMART" id="SM00404">
    <property type="entry name" value="PTPc_motif"/>
    <property type="match status" value="1"/>
</dbReference>
<dbReference type="STRING" id="164328.H3GTY3"/>
<dbReference type="SUPFAM" id="SSF54631">
    <property type="entry name" value="CBS-domain pair"/>
    <property type="match status" value="2"/>
</dbReference>
<dbReference type="SUPFAM" id="SSF52540">
    <property type="entry name" value="P-loop containing nucleoside triphosphate hydrolases"/>
    <property type="match status" value="1"/>
</dbReference>
<dbReference type="VEuPathDB" id="FungiDB:KRP23_11030"/>
<dbReference type="PROSITE" id="PS51371">
    <property type="entry name" value="CBS"/>
    <property type="match status" value="4"/>
</dbReference>
<dbReference type="InParanoid" id="H3GTY3"/>
<feature type="compositionally biased region" description="Low complexity" evidence="3">
    <location>
        <begin position="1310"/>
        <end position="1320"/>
    </location>
</feature>
<accession>H3GTY3</accession>
<dbReference type="Pfam" id="PF22784">
    <property type="entry name" value="PTP-SAK"/>
    <property type="match status" value="1"/>
</dbReference>
<protein>
    <recommendedName>
        <fullName evidence="8">Tyrosine specific protein phosphatases domain-containing protein</fullName>
    </recommendedName>
</protein>
<dbReference type="InterPro" id="IPR057023">
    <property type="entry name" value="PTP-SAK"/>
</dbReference>
<dbReference type="Gene3D" id="3.90.190.10">
    <property type="entry name" value="Protein tyrosine phosphatase superfamily"/>
    <property type="match status" value="1"/>
</dbReference>
<feature type="compositionally biased region" description="Basic and acidic residues" evidence="3">
    <location>
        <begin position="1289"/>
        <end position="1309"/>
    </location>
</feature>
<dbReference type="InterPro" id="IPR052732">
    <property type="entry name" value="Cell-binding_unc_protein"/>
</dbReference>
<dbReference type="eggNOG" id="KOG2134">
    <property type="taxonomic scope" value="Eukaryota"/>
</dbReference>
<dbReference type="Pfam" id="PF22547">
    <property type="entry name" value="2H-SAK"/>
    <property type="match status" value="1"/>
</dbReference>
<evidence type="ECO:0000313" key="7">
    <source>
        <dbReference type="Proteomes" id="UP000005238"/>
    </source>
</evidence>
<dbReference type="VEuPathDB" id="FungiDB:KRP22_11731"/>
<dbReference type="SMART" id="SM00116">
    <property type="entry name" value="CBS"/>
    <property type="match status" value="3"/>
</dbReference>
<dbReference type="GO" id="GO:0016791">
    <property type="term" value="F:phosphatase activity"/>
    <property type="evidence" value="ECO:0007669"/>
    <property type="project" value="UniProtKB-ARBA"/>
</dbReference>
<feature type="domain" description="CBS" evidence="5">
    <location>
        <begin position="1145"/>
        <end position="1204"/>
    </location>
</feature>
<dbReference type="CDD" id="cd14504">
    <property type="entry name" value="DUSP23"/>
    <property type="match status" value="1"/>
</dbReference>
<evidence type="ECO:0000259" key="5">
    <source>
        <dbReference type="PROSITE" id="PS51371"/>
    </source>
</evidence>
<dbReference type="eggNOG" id="KOG1720">
    <property type="taxonomic scope" value="Eukaryota"/>
</dbReference>
<dbReference type="InterPro" id="IPR000387">
    <property type="entry name" value="Tyr_Pase_dom"/>
</dbReference>
<dbReference type="Pfam" id="PF09414">
    <property type="entry name" value="RNA_ligase"/>
    <property type="match status" value="1"/>
</dbReference>
<reference evidence="6" key="2">
    <citation type="submission" date="2015-06" db="UniProtKB">
        <authorList>
            <consortium name="EnsemblProtists"/>
        </authorList>
    </citation>
    <scope>IDENTIFICATION</scope>
    <source>
        <strain evidence="6">Pr102</strain>
    </source>
</reference>
<proteinExistence type="predicted"/>